<keyword evidence="1" id="KW-0472">Membrane</keyword>
<evidence type="ECO:0000256" key="1">
    <source>
        <dbReference type="SAM" id="Phobius"/>
    </source>
</evidence>
<keyword evidence="1" id="KW-1133">Transmembrane helix</keyword>
<keyword evidence="3" id="KW-1185">Reference proteome</keyword>
<keyword evidence="1" id="KW-0812">Transmembrane</keyword>
<feature type="transmembrane region" description="Helical" evidence="1">
    <location>
        <begin position="87"/>
        <end position="111"/>
    </location>
</feature>
<gene>
    <name evidence="2" type="ORF">VTL71DRAFT_13913</name>
</gene>
<comment type="caution">
    <text evidence="2">The sequence shown here is derived from an EMBL/GenBank/DDBJ whole genome shotgun (WGS) entry which is preliminary data.</text>
</comment>
<accession>A0ABR4CMB5</accession>
<name>A0ABR4CMB5_9HELO</name>
<feature type="transmembrane region" description="Helical" evidence="1">
    <location>
        <begin position="26"/>
        <end position="44"/>
    </location>
</feature>
<reference evidence="2 3" key="1">
    <citation type="journal article" date="2024" name="Commun. Biol.">
        <title>Comparative genomic analysis of thermophilic fungi reveals convergent evolutionary adaptations and gene losses.</title>
        <authorList>
            <person name="Steindorff A.S."/>
            <person name="Aguilar-Pontes M.V."/>
            <person name="Robinson A.J."/>
            <person name="Andreopoulos B."/>
            <person name="LaButti K."/>
            <person name="Kuo A."/>
            <person name="Mondo S."/>
            <person name="Riley R."/>
            <person name="Otillar R."/>
            <person name="Haridas S."/>
            <person name="Lipzen A."/>
            <person name="Grimwood J."/>
            <person name="Schmutz J."/>
            <person name="Clum A."/>
            <person name="Reid I.D."/>
            <person name="Moisan M.C."/>
            <person name="Butler G."/>
            <person name="Nguyen T.T.M."/>
            <person name="Dewar K."/>
            <person name="Conant G."/>
            <person name="Drula E."/>
            <person name="Henrissat B."/>
            <person name="Hansel C."/>
            <person name="Singer S."/>
            <person name="Hutchinson M.I."/>
            <person name="de Vries R.P."/>
            <person name="Natvig D.O."/>
            <person name="Powell A.J."/>
            <person name="Tsang A."/>
            <person name="Grigoriev I.V."/>
        </authorList>
    </citation>
    <scope>NUCLEOTIDE SEQUENCE [LARGE SCALE GENOMIC DNA]</scope>
    <source>
        <strain evidence="2 3">CBS 494.80</strain>
    </source>
</reference>
<proteinExistence type="predicted"/>
<protein>
    <submittedName>
        <fullName evidence="2">Uncharacterized protein</fullName>
    </submittedName>
</protein>
<dbReference type="EMBL" id="JAZHXI010000006">
    <property type="protein sequence ID" value="KAL2070887.1"/>
    <property type="molecule type" value="Genomic_DNA"/>
</dbReference>
<evidence type="ECO:0000313" key="2">
    <source>
        <dbReference type="EMBL" id="KAL2070887.1"/>
    </source>
</evidence>
<dbReference type="Proteomes" id="UP001595075">
    <property type="component" value="Unassembled WGS sequence"/>
</dbReference>
<sequence length="235" mass="26330">MLNFETCLGFTENISGACALRQKAMVLSYIAALLPSLLAISTSFNQITNHSSRDIPRKTLPKSYPTTPINIFNIPLQYTKYTRPTTMMFNILTLLLILLSSTTLITTLPALPASVLSLGPMPTDDPVIEPEWPAVEPRPFLVTKSVPTSQPTWATIVPRPSLAYQTFTGRPSPRPSLSFNTFYTLPTVRPSPRPSSLLDHQKNLASCHWVQCQPTIQSWNVNYLSRALDFFYREV</sequence>
<organism evidence="2 3">
    <name type="scientific">Oculimacula yallundae</name>
    <dbReference type="NCBI Taxonomy" id="86028"/>
    <lineage>
        <taxon>Eukaryota</taxon>
        <taxon>Fungi</taxon>
        <taxon>Dikarya</taxon>
        <taxon>Ascomycota</taxon>
        <taxon>Pezizomycotina</taxon>
        <taxon>Leotiomycetes</taxon>
        <taxon>Helotiales</taxon>
        <taxon>Ploettnerulaceae</taxon>
        <taxon>Oculimacula</taxon>
    </lineage>
</organism>
<evidence type="ECO:0000313" key="3">
    <source>
        <dbReference type="Proteomes" id="UP001595075"/>
    </source>
</evidence>